<dbReference type="EMBL" id="NPDU01000118">
    <property type="protein sequence ID" value="PJZ59556.1"/>
    <property type="molecule type" value="Genomic_DNA"/>
</dbReference>
<organism evidence="1 2">
    <name type="scientific">Leptospira adleri</name>
    <dbReference type="NCBI Taxonomy" id="2023186"/>
    <lineage>
        <taxon>Bacteria</taxon>
        <taxon>Pseudomonadati</taxon>
        <taxon>Spirochaetota</taxon>
        <taxon>Spirochaetia</taxon>
        <taxon>Leptospirales</taxon>
        <taxon>Leptospiraceae</taxon>
        <taxon>Leptospira</taxon>
    </lineage>
</organism>
<name>A0ABX4NUL1_9LEPT</name>
<comment type="caution">
    <text evidence="1">The sequence shown here is derived from an EMBL/GenBank/DDBJ whole genome shotgun (WGS) entry which is preliminary data.</text>
</comment>
<protein>
    <submittedName>
        <fullName evidence="1">Uncharacterized protein</fullName>
    </submittedName>
</protein>
<proteinExistence type="predicted"/>
<sequence length="97" mass="11522">MEFAFAGERRLTTVFRFVRDLLMQTLTPGQATSLRSRSYIVKVMYFSKKRFASLRDQRRRKTYIVRRTVAKSLTHENYTMVPIAGKENWKGKIELEI</sequence>
<accession>A0ABX4NUL1</accession>
<evidence type="ECO:0000313" key="2">
    <source>
        <dbReference type="Proteomes" id="UP000232149"/>
    </source>
</evidence>
<dbReference type="Proteomes" id="UP000232149">
    <property type="component" value="Unassembled WGS sequence"/>
</dbReference>
<evidence type="ECO:0000313" key="1">
    <source>
        <dbReference type="EMBL" id="PJZ59556.1"/>
    </source>
</evidence>
<gene>
    <name evidence="1" type="ORF">CH376_23080</name>
</gene>
<reference evidence="1 2" key="1">
    <citation type="submission" date="2017-07" db="EMBL/GenBank/DDBJ databases">
        <title>Leptospira spp. isolated from tropical soils.</title>
        <authorList>
            <person name="Thibeaux R."/>
            <person name="Iraola G."/>
            <person name="Ferres I."/>
            <person name="Bierque E."/>
            <person name="Girault D."/>
            <person name="Soupe-Gilbert M.-E."/>
            <person name="Picardeau M."/>
            <person name="Goarant C."/>
        </authorList>
    </citation>
    <scope>NUCLEOTIDE SEQUENCE [LARGE SCALE GENOMIC DNA]</scope>
    <source>
        <strain evidence="1 2">FH2-B-D1</strain>
    </source>
</reference>
<keyword evidence="2" id="KW-1185">Reference proteome</keyword>